<organism evidence="1">
    <name type="scientific">Anguilla anguilla</name>
    <name type="common">European freshwater eel</name>
    <name type="synonym">Muraena anguilla</name>
    <dbReference type="NCBI Taxonomy" id="7936"/>
    <lineage>
        <taxon>Eukaryota</taxon>
        <taxon>Metazoa</taxon>
        <taxon>Chordata</taxon>
        <taxon>Craniata</taxon>
        <taxon>Vertebrata</taxon>
        <taxon>Euteleostomi</taxon>
        <taxon>Actinopterygii</taxon>
        <taxon>Neopterygii</taxon>
        <taxon>Teleostei</taxon>
        <taxon>Anguilliformes</taxon>
        <taxon>Anguillidae</taxon>
        <taxon>Anguilla</taxon>
    </lineage>
</organism>
<reference evidence="1" key="2">
    <citation type="journal article" date="2015" name="Fish Shellfish Immunol.">
        <title>Early steps in the European eel (Anguilla anguilla)-Vibrio vulnificus interaction in the gills: Role of the RtxA13 toxin.</title>
        <authorList>
            <person name="Callol A."/>
            <person name="Pajuelo D."/>
            <person name="Ebbesson L."/>
            <person name="Teles M."/>
            <person name="MacKenzie S."/>
            <person name="Amaro C."/>
        </authorList>
    </citation>
    <scope>NUCLEOTIDE SEQUENCE</scope>
</reference>
<dbReference type="EMBL" id="GBXM01103334">
    <property type="protein sequence ID" value="JAH05243.1"/>
    <property type="molecule type" value="Transcribed_RNA"/>
</dbReference>
<reference evidence="1" key="1">
    <citation type="submission" date="2014-11" db="EMBL/GenBank/DDBJ databases">
        <authorList>
            <person name="Amaro Gonzalez C."/>
        </authorList>
    </citation>
    <scope>NUCLEOTIDE SEQUENCE</scope>
</reference>
<accession>A0A0E9PN50</accession>
<protein>
    <submittedName>
        <fullName evidence="1">Uncharacterized protein</fullName>
    </submittedName>
</protein>
<name>A0A0E9PN50_ANGAN</name>
<dbReference type="AlphaFoldDB" id="A0A0E9PN50"/>
<evidence type="ECO:0000313" key="1">
    <source>
        <dbReference type="EMBL" id="JAH05243.1"/>
    </source>
</evidence>
<sequence>MRSNCLIEMIYSEQLLFQVFRQNVILDKGKPSKHKTHFVNYYFIYLMKKSNQTPISALYFGMYLKNYRL</sequence>
<proteinExistence type="predicted"/>